<proteinExistence type="predicted"/>
<evidence type="ECO:0000256" key="1">
    <source>
        <dbReference type="SAM" id="MobiDB-lite"/>
    </source>
</evidence>
<gene>
    <name evidence="2" type="ORF">HYPSUDRAFT_204909</name>
</gene>
<dbReference type="AlphaFoldDB" id="A0A0D2KWI2"/>
<dbReference type="Proteomes" id="UP000054270">
    <property type="component" value="Unassembled WGS sequence"/>
</dbReference>
<dbReference type="EMBL" id="KN817582">
    <property type="protein sequence ID" value="KJA18992.1"/>
    <property type="molecule type" value="Genomic_DNA"/>
</dbReference>
<feature type="compositionally biased region" description="Pro residues" evidence="1">
    <location>
        <begin position="218"/>
        <end position="232"/>
    </location>
</feature>
<organism evidence="2 3">
    <name type="scientific">Hypholoma sublateritium (strain FD-334 SS-4)</name>
    <dbReference type="NCBI Taxonomy" id="945553"/>
    <lineage>
        <taxon>Eukaryota</taxon>
        <taxon>Fungi</taxon>
        <taxon>Dikarya</taxon>
        <taxon>Basidiomycota</taxon>
        <taxon>Agaricomycotina</taxon>
        <taxon>Agaricomycetes</taxon>
        <taxon>Agaricomycetidae</taxon>
        <taxon>Agaricales</taxon>
        <taxon>Agaricineae</taxon>
        <taxon>Strophariaceae</taxon>
        <taxon>Hypholoma</taxon>
    </lineage>
</organism>
<feature type="compositionally biased region" description="Basic and acidic residues" evidence="1">
    <location>
        <begin position="89"/>
        <end position="114"/>
    </location>
</feature>
<name>A0A0D2KWI2_HYPSF</name>
<feature type="region of interest" description="Disordered" evidence="1">
    <location>
        <begin position="78"/>
        <end position="114"/>
    </location>
</feature>
<evidence type="ECO:0000313" key="2">
    <source>
        <dbReference type="EMBL" id="KJA18992.1"/>
    </source>
</evidence>
<feature type="region of interest" description="Disordered" evidence="1">
    <location>
        <begin position="201"/>
        <end position="235"/>
    </location>
</feature>
<protein>
    <submittedName>
        <fullName evidence="2">Uncharacterized protein</fullName>
    </submittedName>
</protein>
<sequence length="254" mass="27982">MPCSDKNAPVPLYQCTSMELLEMTRCQVRYDPRPNSRGNDCPRDNQRHARRALTPPYSPTPFAHLFSAGLLEDVPYTARRPQRQPSRTVSRDSRPALPVHAHEASGHSGGSDKVHLSASAPDILFASGYAYTTPTGRRRLFAVITYERILPNPRLPCLDSGSHRIPRISILHNIGIPNIRSLSGRVVAFPPPRLPRCYPGVRSPPRSAFQETSQGHVLPPPPISLHPPPARSPPRVVSAMKRAVRSATAKLSQG</sequence>
<keyword evidence="3" id="KW-1185">Reference proteome</keyword>
<accession>A0A0D2KWI2</accession>
<evidence type="ECO:0000313" key="3">
    <source>
        <dbReference type="Proteomes" id="UP000054270"/>
    </source>
</evidence>
<reference evidence="3" key="1">
    <citation type="submission" date="2014-04" db="EMBL/GenBank/DDBJ databases">
        <title>Evolutionary Origins and Diversification of the Mycorrhizal Mutualists.</title>
        <authorList>
            <consortium name="DOE Joint Genome Institute"/>
            <consortium name="Mycorrhizal Genomics Consortium"/>
            <person name="Kohler A."/>
            <person name="Kuo A."/>
            <person name="Nagy L.G."/>
            <person name="Floudas D."/>
            <person name="Copeland A."/>
            <person name="Barry K.W."/>
            <person name="Cichocki N."/>
            <person name="Veneault-Fourrey C."/>
            <person name="LaButti K."/>
            <person name="Lindquist E.A."/>
            <person name="Lipzen A."/>
            <person name="Lundell T."/>
            <person name="Morin E."/>
            <person name="Murat C."/>
            <person name="Riley R."/>
            <person name="Ohm R."/>
            <person name="Sun H."/>
            <person name="Tunlid A."/>
            <person name="Henrissat B."/>
            <person name="Grigoriev I.V."/>
            <person name="Hibbett D.S."/>
            <person name="Martin F."/>
        </authorList>
    </citation>
    <scope>NUCLEOTIDE SEQUENCE [LARGE SCALE GENOMIC DNA]</scope>
    <source>
        <strain evidence="3">FD-334 SS-4</strain>
    </source>
</reference>